<dbReference type="GO" id="GO:0005506">
    <property type="term" value="F:iron ion binding"/>
    <property type="evidence" value="ECO:0007669"/>
    <property type="project" value="InterPro"/>
</dbReference>
<evidence type="ECO:0000256" key="2">
    <source>
        <dbReference type="ARBA" id="ARBA00010617"/>
    </source>
</evidence>
<dbReference type="SUPFAM" id="SSF48264">
    <property type="entry name" value="Cytochrome P450"/>
    <property type="match status" value="1"/>
</dbReference>
<dbReference type="InterPro" id="IPR017972">
    <property type="entry name" value="Cyt_P450_CS"/>
</dbReference>
<evidence type="ECO:0000256" key="8">
    <source>
        <dbReference type="PIRSR" id="PIRSR602403-1"/>
    </source>
</evidence>
<keyword evidence="11" id="KW-1185">Reference proteome</keyword>
<evidence type="ECO:0000256" key="6">
    <source>
        <dbReference type="ARBA" id="ARBA00023004"/>
    </source>
</evidence>
<evidence type="ECO:0000256" key="1">
    <source>
        <dbReference type="ARBA" id="ARBA00001971"/>
    </source>
</evidence>
<evidence type="ECO:0000313" key="10">
    <source>
        <dbReference type="EMBL" id="OLN97796.1"/>
    </source>
</evidence>
<evidence type="ECO:0000313" key="11">
    <source>
        <dbReference type="Proteomes" id="UP000186583"/>
    </source>
</evidence>
<keyword evidence="4 8" id="KW-0479">Metal-binding</keyword>
<keyword evidence="6 8" id="KW-0408">Iron</keyword>
<keyword evidence="5 9" id="KW-0560">Oxidoreductase</keyword>
<dbReference type="PANTHER" id="PTHR46206:SF2">
    <property type="entry name" value="CYTOCHROME P450 MONOOXYGENASE AUSG-RELATED"/>
    <property type="match status" value="1"/>
</dbReference>
<dbReference type="InterPro" id="IPR001128">
    <property type="entry name" value="Cyt_P450"/>
</dbReference>
<dbReference type="GO" id="GO:0004497">
    <property type="term" value="F:monooxygenase activity"/>
    <property type="evidence" value="ECO:0007669"/>
    <property type="project" value="UniProtKB-KW"/>
</dbReference>
<accession>A0A1Q8S8U1</accession>
<dbReference type="STRING" id="708187.A0A1Q8S8U1"/>
<dbReference type="Gene3D" id="1.10.630.10">
    <property type="entry name" value="Cytochrome P450"/>
    <property type="match status" value="1"/>
</dbReference>
<organism evidence="10 11">
    <name type="scientific">Colletotrichum chlorophyti</name>
    <dbReference type="NCBI Taxonomy" id="708187"/>
    <lineage>
        <taxon>Eukaryota</taxon>
        <taxon>Fungi</taxon>
        <taxon>Dikarya</taxon>
        <taxon>Ascomycota</taxon>
        <taxon>Pezizomycotina</taxon>
        <taxon>Sordariomycetes</taxon>
        <taxon>Hypocreomycetidae</taxon>
        <taxon>Glomerellales</taxon>
        <taxon>Glomerellaceae</taxon>
        <taxon>Colletotrichum</taxon>
    </lineage>
</organism>
<dbReference type="PRINTS" id="PR00465">
    <property type="entry name" value="EP450IV"/>
</dbReference>
<dbReference type="AlphaFoldDB" id="A0A1Q8S8U1"/>
<dbReference type="GO" id="GO:0016705">
    <property type="term" value="F:oxidoreductase activity, acting on paired donors, with incorporation or reduction of molecular oxygen"/>
    <property type="evidence" value="ECO:0007669"/>
    <property type="project" value="InterPro"/>
</dbReference>
<gene>
    <name evidence="10" type="ORF">CCHL11_02513</name>
</gene>
<dbReference type="CDD" id="cd11041">
    <property type="entry name" value="CYP503A1-like"/>
    <property type="match status" value="1"/>
</dbReference>
<comment type="similarity">
    <text evidence="2 9">Belongs to the cytochrome P450 family.</text>
</comment>
<dbReference type="InterPro" id="IPR002403">
    <property type="entry name" value="Cyt_P450_E_grp-IV"/>
</dbReference>
<proteinExistence type="inferred from homology"/>
<name>A0A1Q8S8U1_9PEZI</name>
<dbReference type="OrthoDB" id="1844152at2759"/>
<evidence type="ECO:0000256" key="5">
    <source>
        <dbReference type="ARBA" id="ARBA00023002"/>
    </source>
</evidence>
<comment type="cofactor">
    <cofactor evidence="1 8">
        <name>heme</name>
        <dbReference type="ChEBI" id="CHEBI:30413"/>
    </cofactor>
</comment>
<reference evidence="10 11" key="1">
    <citation type="submission" date="2016-11" db="EMBL/GenBank/DDBJ databases">
        <title>Draft Genome Assembly of Colletotrichum chlorophyti a pathogen of herbaceous plants.</title>
        <authorList>
            <person name="Gan P."/>
            <person name="Narusaka M."/>
            <person name="Tsushima A."/>
            <person name="Narusaka Y."/>
            <person name="Takano Y."/>
            <person name="Shirasu K."/>
        </authorList>
    </citation>
    <scope>NUCLEOTIDE SEQUENCE [LARGE SCALE GENOMIC DNA]</scope>
    <source>
        <strain evidence="10 11">NTL11</strain>
    </source>
</reference>
<keyword evidence="7 9" id="KW-0503">Monooxygenase</keyword>
<dbReference type="PANTHER" id="PTHR46206">
    <property type="entry name" value="CYTOCHROME P450"/>
    <property type="match status" value="1"/>
</dbReference>
<evidence type="ECO:0000256" key="9">
    <source>
        <dbReference type="RuleBase" id="RU000461"/>
    </source>
</evidence>
<dbReference type="EMBL" id="MPGH01000002">
    <property type="protein sequence ID" value="OLN97796.1"/>
    <property type="molecule type" value="Genomic_DNA"/>
</dbReference>
<evidence type="ECO:0000256" key="4">
    <source>
        <dbReference type="ARBA" id="ARBA00022723"/>
    </source>
</evidence>
<evidence type="ECO:0000256" key="7">
    <source>
        <dbReference type="ARBA" id="ARBA00023033"/>
    </source>
</evidence>
<feature type="binding site" description="axial binding residue" evidence="8">
    <location>
        <position position="455"/>
    </location>
    <ligand>
        <name>heme</name>
        <dbReference type="ChEBI" id="CHEBI:30413"/>
    </ligand>
    <ligandPart>
        <name>Fe</name>
        <dbReference type="ChEBI" id="CHEBI:18248"/>
    </ligandPart>
</feature>
<dbReference type="Proteomes" id="UP000186583">
    <property type="component" value="Unassembled WGS sequence"/>
</dbReference>
<dbReference type="GO" id="GO:0020037">
    <property type="term" value="F:heme binding"/>
    <property type="evidence" value="ECO:0007669"/>
    <property type="project" value="InterPro"/>
</dbReference>
<comment type="caution">
    <text evidence="10">The sequence shown here is derived from an EMBL/GenBank/DDBJ whole genome shotgun (WGS) entry which is preliminary data.</text>
</comment>
<dbReference type="InterPro" id="IPR036396">
    <property type="entry name" value="Cyt_P450_sf"/>
</dbReference>
<evidence type="ECO:0000256" key="3">
    <source>
        <dbReference type="ARBA" id="ARBA00022617"/>
    </source>
</evidence>
<protein>
    <submittedName>
        <fullName evidence="10">Dihydromonacolin L monooxygenase LovA 3</fullName>
    </submittedName>
</protein>
<dbReference type="Pfam" id="PF00067">
    <property type="entry name" value="p450"/>
    <property type="match status" value="1"/>
</dbReference>
<dbReference type="PROSITE" id="PS00086">
    <property type="entry name" value="CYTOCHROME_P450"/>
    <property type="match status" value="1"/>
</dbReference>
<keyword evidence="3 8" id="KW-0349">Heme</keyword>
<sequence length="519" mass="59829">MASHSSSELGLGSYTIPFPTEMPLPYIATVFIFILLAYSLVDHGTKLPELNPPKPFEFTNRRRMGEFVQQSKDLMLRGKATFGKNLYKLQTEWGNVVVLPPEFIHELRNEPQLDFVKTAQDDSHAYVPGFDPFASNPGMTKVVTKYLTKALTKLTKPISEEATTAFRDFLTESTEWHQINPQADIIRIVSRMSSRVFMGEELCRDEEWVRAASDYTAAAFAVGWELGFFPRWARPIVHWFLPSCWRVRSLLAEARRVLKPHLERRNARKVAALERGDERAIFDDSIEWFEQEYKGTKYDPASEQITLSLVAIHTTSDLLQQTMIDLARNPELFKPLREELVQVLGTEGLRKTALYNLKLMDSVIKESQRHKPVLLSTWRRRAKQDVKLSNGFVIRKGQKVIVTNAHMWDEEFYENPLEYDGYRFLRMRSTEEEKHAHLVSTSAKHPGFGHGQHACPGRFFAANEIKIALAHLLLKYDWKLPEGSDPKAMPYGMTFLPDPTARLLIRRRKEELDLDSLEC</sequence>